<reference evidence="4" key="1">
    <citation type="journal article" date="2013" name="Science">
        <title>The Amborella genome and the evolution of flowering plants.</title>
        <authorList>
            <consortium name="Amborella Genome Project"/>
        </authorList>
    </citation>
    <scope>NUCLEOTIDE SEQUENCE [LARGE SCALE GENOMIC DNA]</scope>
</reference>
<feature type="compositionally biased region" description="Basic and acidic residues" evidence="2">
    <location>
        <begin position="1684"/>
        <end position="1699"/>
    </location>
</feature>
<feature type="compositionally biased region" description="Polar residues" evidence="2">
    <location>
        <begin position="48"/>
        <end position="60"/>
    </location>
</feature>
<feature type="coiled-coil region" evidence="1">
    <location>
        <begin position="1038"/>
        <end position="1082"/>
    </location>
</feature>
<evidence type="ECO:0000313" key="4">
    <source>
        <dbReference type="Proteomes" id="UP000017836"/>
    </source>
</evidence>
<keyword evidence="1" id="KW-0175">Coiled coil</keyword>
<organism evidence="3 4">
    <name type="scientific">Amborella trichopoda</name>
    <dbReference type="NCBI Taxonomy" id="13333"/>
    <lineage>
        <taxon>Eukaryota</taxon>
        <taxon>Viridiplantae</taxon>
        <taxon>Streptophyta</taxon>
        <taxon>Embryophyta</taxon>
        <taxon>Tracheophyta</taxon>
        <taxon>Spermatophyta</taxon>
        <taxon>Magnoliopsida</taxon>
        <taxon>Amborellales</taxon>
        <taxon>Amborellaceae</taxon>
        <taxon>Amborella</taxon>
    </lineage>
</organism>
<feature type="compositionally biased region" description="Low complexity" evidence="2">
    <location>
        <begin position="11"/>
        <end position="28"/>
    </location>
</feature>
<dbReference type="EMBL" id="KI392567">
    <property type="protein sequence ID" value="ERN13755.1"/>
    <property type="molecule type" value="Genomic_DNA"/>
</dbReference>
<dbReference type="HOGENOM" id="CLU_002578_0_0_1"/>
<feature type="region of interest" description="Disordered" evidence="2">
    <location>
        <begin position="1"/>
        <end position="91"/>
    </location>
</feature>
<name>W1Q0V9_AMBTC</name>
<feature type="coiled-coil region" evidence="1">
    <location>
        <begin position="432"/>
        <end position="459"/>
    </location>
</feature>
<feature type="coiled-coil region" evidence="1">
    <location>
        <begin position="322"/>
        <end position="349"/>
    </location>
</feature>
<dbReference type="PANTHER" id="PTHR43939:SF68">
    <property type="entry name" value="CENTROSOMAL PROTEIN OF 290 KDA-LIKE"/>
    <property type="match status" value="1"/>
</dbReference>
<evidence type="ECO:0000256" key="2">
    <source>
        <dbReference type="SAM" id="MobiDB-lite"/>
    </source>
</evidence>
<feature type="coiled-coil region" evidence="1">
    <location>
        <begin position="622"/>
        <end position="684"/>
    </location>
</feature>
<feature type="coiled-coil region" evidence="1">
    <location>
        <begin position="712"/>
        <end position="753"/>
    </location>
</feature>
<feature type="compositionally biased region" description="Polar residues" evidence="2">
    <location>
        <begin position="1702"/>
        <end position="1711"/>
    </location>
</feature>
<keyword evidence="4" id="KW-1185">Reference proteome</keyword>
<feature type="region of interest" description="Disordered" evidence="2">
    <location>
        <begin position="1684"/>
        <end position="1726"/>
    </location>
</feature>
<feature type="coiled-coil region" evidence="1">
    <location>
        <begin position="863"/>
        <end position="967"/>
    </location>
</feature>
<dbReference type="PANTHER" id="PTHR43939">
    <property type="entry name" value="COILED-COIL DOMAIN-CONTAINING PROTEIN 158"/>
    <property type="match status" value="1"/>
</dbReference>
<feature type="region of interest" description="Disordered" evidence="2">
    <location>
        <begin position="151"/>
        <end position="172"/>
    </location>
</feature>
<feature type="compositionally biased region" description="Polar residues" evidence="2">
    <location>
        <begin position="1"/>
        <end position="10"/>
    </location>
</feature>
<proteinExistence type="predicted"/>
<dbReference type="OMA" id="HMWLLAS"/>
<dbReference type="Gramene" id="ERN13755">
    <property type="protein sequence ID" value="ERN13755"/>
    <property type="gene ID" value="AMTR_s00049p00185400"/>
</dbReference>
<evidence type="ECO:0000313" key="3">
    <source>
        <dbReference type="EMBL" id="ERN13755.1"/>
    </source>
</evidence>
<protein>
    <submittedName>
        <fullName evidence="3">Uncharacterized protein</fullName>
    </submittedName>
</protein>
<dbReference type="OrthoDB" id="10255522at2759"/>
<feature type="coiled-coil region" evidence="1">
    <location>
        <begin position="527"/>
        <end position="596"/>
    </location>
</feature>
<accession>W1Q0V9</accession>
<dbReference type="Gene3D" id="1.10.287.1490">
    <property type="match status" value="1"/>
</dbReference>
<dbReference type="Proteomes" id="UP000017836">
    <property type="component" value="Unassembled WGS sequence"/>
</dbReference>
<gene>
    <name evidence="3" type="ORF">AMTR_s00049p00185400</name>
</gene>
<sequence length="1827" mass="205160">MSENNENGGLSSTAESTSDHNSSSASDSGLDDGYSDVGVSNGTLVEESGTNQDTTVQISIVTEGESHGEDEALCSEGEPGTSSHDHGATTYLEPLDAKEGSSHDYSLLANGNQEDVFVEPMADGRVDSMMDKPLIQESRSFQLDMVHRGDGSLVNEEDGSFQVSSSDSSAEHEGLTSSFVAVEEVSKEETFVDAPDELDTLERRNSGVEDLVIVSENDVRDGPSPRENESLMMEDEKTLEIKTELAKMQHELAKTIAEKELIAREFEEFKLSMASSKEAPVLNQELMVTLTNSVEKLGAAIGSSPLIISDDSDATSFISQFSTTVHAAIDELDARLRKLEEERAAFAREFIDLHHQLRILTEQQLLSTESGDALVDRLRLAEENVCDSMDMALDVPLHEMLNDCSKFAIQLHDALGERIHAEGTMRELHAVLFTKDQEIEELNARITELSEKSSELANFYGAFEAKCEELSSEVVQDAIARDVVFSYVGSLQKIWAEGDAYMKVSTGKCLEEKRALLEQWGKAQQSLEEANSERNKMRMDLEQAENKLLTAKEKLSLAVSKGKSLVQQRDLLRQSLSEKTNELEKCLLELQQKSELLDATQVSSDKHVHMLEEELLETKSWLSSLQESLMQKSTTIQELERIISQVNMLEELSSKQIVDKVGWLVDQKQALENFLKEKDGLINKYSDAFSCFDVPKTVSSLEGRIEWLRVSFSQAKDEITRLKNKASLCESELMEAQTEIKNLKTSLSEERQKRDSLQMGFEELTGKYTDIVKQSHQVSSEKEELMERLIEVAGYIDNQQVVYQSPSDSGFVFEKCLQIITERINTSSLVDMEELQRLHNLVNDKDQELEQYYKMLLEASILEAVEKSQMSDLSQEARKLSEELLALKTERDALQKELVRTEEKSSLLREKLSLAVKKGKGLLQDRENLKLSLEEKNADIEKLKVEVERHEAAVSECKDQIKKLSADLERLPILELEITMAKDQREQVEKYLLESNSMLQRVMDAIETIVLPTELVFEEPIDKVKWIGEFISDKIHSEQELEKAKEEALIQARKLEDASAFIKSLEDTLSQAASKLSLLSDEKSRGESENDHEMRVLKTELAACMAELTKTRSRLDNQTSNLIGQLDFLRMLHKDESRMLPLMINSFSKKIEGLKSLEQLLHDILNQLAQLKHSDSLHEDTQVHSHNLIDKQNGRFPSLANPVAECEEHPNGMADSIEAGREDIVDNLPSYIAEGLEGLHRVIKNLGGKFEGFSTSLDSQITVLLQLLQTTKNEVNLMSQFMEAIRVDFNNLTSYNKIQENAISTLQKGINILLSACADATEELQIVESDNFTKLLSFKIDSQDQNVYVQEKLDEIDKSVKAVLNFLSVARERIQVQSLELNDVKAKLLEAELVGTERSRTLEEVQSKLKETELVGIERSRTLEALQNKLKETELTSENAVRERDVNIERISKLESDGESLHNSCNELKLMLEDYQACKDLLKAKEDELLLVPRNLAAKDQESSKHIMSGSQLETLFEKVKGLKFEHDNTETKSSNFMLGLGDKLFYIVDHYLELEERVNMLIHEKEKVQSVLVSHDSEVLHLRQENARLADNAQDTETKANEIADLISGLERIISNYGGNGILEEKEPLSAKAILLLLEKMVISIVQDSENLKLRSQSLDAMLRSSQNVVDDLSAKVKLLEASHSEQADPQEMDHERSAFVASSQATGSEISEIDDTSSKSPIPTISPAAAHVRTLRKGSTDHLALTIDTESDRLINNQLEDDDKGHVFKSLNTSGLIPKSAKLMADKIDGVWVSAGRVLMRRPGARMGLITYWLLLHLCAFASIL</sequence>
<dbReference type="eggNOG" id="ENOG502QQ9C">
    <property type="taxonomic scope" value="Eukaryota"/>
</dbReference>
<evidence type="ECO:0000256" key="1">
    <source>
        <dbReference type="SAM" id="Coils"/>
    </source>
</evidence>